<dbReference type="AlphaFoldDB" id="A0A5Q3RZC5"/>
<comment type="caution">
    <text evidence="1">The sequence shown here is derived from an EMBL/GenBank/DDBJ whole genome shotgun (WGS) entry which is preliminary data.</text>
</comment>
<evidence type="ECO:0000313" key="1">
    <source>
        <dbReference type="EMBL" id="MRN38119.1"/>
    </source>
</evidence>
<proteinExistence type="predicted"/>
<sequence>MRELHINELKSIYGGKGIAGAVEGVVTYVATQKVTQEPITKEGIIGAGVGGAVGGGRVGAVAGAITTRAVKEYDNYVIVRPVYEIESPLNGSQIKNNTDKSGNNYGDKSGNSYGG</sequence>
<gene>
    <name evidence="1" type="ORF">GJU80_06365</name>
</gene>
<dbReference type="Proteomes" id="UP000486297">
    <property type="component" value="Unassembled WGS sequence"/>
</dbReference>
<reference evidence="1" key="1">
    <citation type="journal article" name="Emerg. Infect. Dis.">
        <title>Two cases of a newly characterized neisseria species.</title>
        <authorList>
            <person name="Mustapha M."/>
            <person name="Lemos A.P.S."/>
            <person name="Harrison L.H."/>
            <person name="Vantyne D."/>
            <person name="Sacchi C.T."/>
        </authorList>
    </citation>
    <scope>NUCLEOTIDE SEQUENCE</scope>
    <source>
        <strain evidence="1">N.95.16</strain>
    </source>
</reference>
<accession>A0A5Q3RZC5</accession>
<protein>
    <submittedName>
        <fullName evidence="1">Uncharacterized protein</fullName>
    </submittedName>
</protein>
<evidence type="ECO:0000313" key="2">
    <source>
        <dbReference type="Proteomes" id="UP000486297"/>
    </source>
</evidence>
<organism evidence="1 2">
    <name type="scientific">Neisseria brasiliensis</name>
    <dbReference type="NCBI Taxonomy" id="2666100"/>
    <lineage>
        <taxon>Bacteria</taxon>
        <taxon>Pseudomonadati</taxon>
        <taxon>Pseudomonadota</taxon>
        <taxon>Betaproteobacteria</taxon>
        <taxon>Neisseriales</taxon>
        <taxon>Neisseriaceae</taxon>
        <taxon>Neisseria</taxon>
    </lineage>
</organism>
<dbReference type="RefSeq" id="WP_154143240.1">
    <property type="nucleotide sequence ID" value="NZ_CP046027.1"/>
</dbReference>
<keyword evidence="2" id="KW-1185">Reference proteome</keyword>
<name>A0A5Q3RZC5_9NEIS</name>
<dbReference type="EMBL" id="WJXO01000001">
    <property type="protein sequence ID" value="MRN38119.1"/>
    <property type="molecule type" value="Genomic_DNA"/>
</dbReference>